<accession>A0A812MJQ4</accession>
<protein>
    <submittedName>
        <fullName evidence="2">Uncharacterized protein</fullName>
    </submittedName>
</protein>
<sequence length="64" mass="6731">MISSMVPMLAMACGMILGGILVSFCEESFGSPLRDCSPHARYGACESEPEVTSFGVAEPRSSSL</sequence>
<evidence type="ECO:0000313" key="3">
    <source>
        <dbReference type="Proteomes" id="UP000604046"/>
    </source>
</evidence>
<feature type="signal peptide" evidence="1">
    <location>
        <begin position="1"/>
        <end position="30"/>
    </location>
</feature>
<keyword evidence="1" id="KW-0732">Signal</keyword>
<dbReference type="Proteomes" id="UP000604046">
    <property type="component" value="Unassembled WGS sequence"/>
</dbReference>
<name>A0A812MJQ4_9DINO</name>
<feature type="chain" id="PRO_5032317506" evidence="1">
    <location>
        <begin position="31"/>
        <end position="64"/>
    </location>
</feature>
<evidence type="ECO:0000313" key="2">
    <source>
        <dbReference type="EMBL" id="CAE7260072.1"/>
    </source>
</evidence>
<evidence type="ECO:0000256" key="1">
    <source>
        <dbReference type="SAM" id="SignalP"/>
    </source>
</evidence>
<organism evidence="2 3">
    <name type="scientific">Symbiodinium natans</name>
    <dbReference type="NCBI Taxonomy" id="878477"/>
    <lineage>
        <taxon>Eukaryota</taxon>
        <taxon>Sar</taxon>
        <taxon>Alveolata</taxon>
        <taxon>Dinophyceae</taxon>
        <taxon>Suessiales</taxon>
        <taxon>Symbiodiniaceae</taxon>
        <taxon>Symbiodinium</taxon>
    </lineage>
</organism>
<keyword evidence="3" id="KW-1185">Reference proteome</keyword>
<gene>
    <name evidence="2" type="ORF">SNAT2548_LOCUS13571</name>
</gene>
<dbReference type="AlphaFoldDB" id="A0A812MJQ4"/>
<reference evidence="2" key="1">
    <citation type="submission" date="2021-02" db="EMBL/GenBank/DDBJ databases">
        <authorList>
            <person name="Dougan E. K."/>
            <person name="Rhodes N."/>
            <person name="Thang M."/>
            <person name="Chan C."/>
        </authorList>
    </citation>
    <scope>NUCLEOTIDE SEQUENCE</scope>
</reference>
<comment type="caution">
    <text evidence="2">The sequence shown here is derived from an EMBL/GenBank/DDBJ whole genome shotgun (WGS) entry which is preliminary data.</text>
</comment>
<dbReference type="EMBL" id="CAJNDS010001446">
    <property type="protein sequence ID" value="CAE7260072.1"/>
    <property type="molecule type" value="Genomic_DNA"/>
</dbReference>
<proteinExistence type="predicted"/>